<dbReference type="AlphaFoldDB" id="A0A915YHG5"/>
<sequence>METCWKKGCFVGKRNESQNGSILGVYLVFQQNGYYSNKIDPFSN</sequence>
<keyword evidence="2" id="KW-1185">Reference proteome</keyword>
<proteinExistence type="predicted"/>
<reference evidence="1" key="1">
    <citation type="submission" date="2022-09" db="EMBL/GenBank/DDBJ databases">
        <title>Aureispira anguillicida sp. nov., isolated from Leptocephalus of Japanese eel Anguilla japonica.</title>
        <authorList>
            <person name="Yuasa K."/>
            <person name="Mekata T."/>
            <person name="Ikunari K."/>
        </authorList>
    </citation>
    <scope>NUCLEOTIDE SEQUENCE</scope>
    <source>
        <strain evidence="1">EL160426</strain>
    </source>
</reference>
<dbReference type="KEGG" id="aup:AsAng_0038300"/>
<organism evidence="1 2">
    <name type="scientific">Aureispira anguillae</name>
    <dbReference type="NCBI Taxonomy" id="2864201"/>
    <lineage>
        <taxon>Bacteria</taxon>
        <taxon>Pseudomonadati</taxon>
        <taxon>Bacteroidota</taxon>
        <taxon>Saprospiria</taxon>
        <taxon>Saprospirales</taxon>
        <taxon>Saprospiraceae</taxon>
        <taxon>Aureispira</taxon>
    </lineage>
</organism>
<evidence type="ECO:0000313" key="2">
    <source>
        <dbReference type="Proteomes" id="UP001060919"/>
    </source>
</evidence>
<gene>
    <name evidence="1" type="ORF">AsAng_0038300</name>
</gene>
<dbReference type="EMBL" id="AP026867">
    <property type="protein sequence ID" value="BDS13102.1"/>
    <property type="molecule type" value="Genomic_DNA"/>
</dbReference>
<dbReference type="Proteomes" id="UP001060919">
    <property type="component" value="Chromosome"/>
</dbReference>
<name>A0A915YHG5_9BACT</name>
<protein>
    <submittedName>
        <fullName evidence="1">Uncharacterized protein</fullName>
    </submittedName>
</protein>
<evidence type="ECO:0000313" key="1">
    <source>
        <dbReference type="EMBL" id="BDS13102.1"/>
    </source>
</evidence>
<accession>A0A915YHG5</accession>